<evidence type="ECO:0000313" key="2">
    <source>
        <dbReference type="Proteomes" id="UP000681794"/>
    </source>
</evidence>
<reference evidence="1" key="1">
    <citation type="submission" date="2021-06" db="EMBL/GenBank/DDBJ databases">
        <authorList>
            <person name="Ellington A.J."/>
            <person name="Bryan N.C."/>
            <person name="Christner B.C."/>
            <person name="Reisch C.R."/>
        </authorList>
    </citation>
    <scope>NUCLEOTIDE SEQUENCE</scope>
    <source>
        <strain evidence="1">L6-1</strain>
    </source>
</reference>
<dbReference type="Proteomes" id="UP000681794">
    <property type="component" value="Chromosome"/>
</dbReference>
<gene>
    <name evidence="1" type="ORF">KM842_14310</name>
</gene>
<name>A0ACD1E3Q4_9MICO</name>
<accession>A0ACD1E3Q4</accession>
<organism evidence="1 2">
    <name type="scientific">Curtobacterium aetherium</name>
    <dbReference type="NCBI Taxonomy" id="2841594"/>
    <lineage>
        <taxon>Bacteria</taxon>
        <taxon>Bacillati</taxon>
        <taxon>Actinomycetota</taxon>
        <taxon>Actinomycetes</taxon>
        <taxon>Micrococcales</taxon>
        <taxon>Microbacteriaceae</taxon>
        <taxon>Curtobacterium</taxon>
    </lineage>
</organism>
<evidence type="ECO:0000313" key="1">
    <source>
        <dbReference type="EMBL" id="QWS33389.1"/>
    </source>
</evidence>
<protein>
    <submittedName>
        <fullName evidence="1">SprT-like domain-containing protein</fullName>
    </submittedName>
</protein>
<keyword evidence="2" id="KW-1185">Reference proteome</keyword>
<dbReference type="EMBL" id="CP076544">
    <property type="protein sequence ID" value="QWS33389.1"/>
    <property type="molecule type" value="Genomic_DNA"/>
</dbReference>
<proteinExistence type="predicted"/>
<sequence length="172" mass="18965">MTVLDDVRVRAAELLDRHLPDGSWAFGFDNAKTRAGQCDFARRRITVSRHLAARFTPEDVDQVLLHEIAHALSGPRAGHGPAWRRTARSLGYTGSRLHDGPIASELAPWVGHCPAGHEHFRYRTPTRPLACARCSRRFDERNVIAWVRRSTTAGGSTSPAVADRVGGAPLTR</sequence>